<name>F6DQV3_DESRL</name>
<dbReference type="InterPro" id="IPR038536">
    <property type="entry name" value="Alkyl/aryl-sulf_dimr_sf"/>
</dbReference>
<evidence type="ECO:0000259" key="1">
    <source>
        <dbReference type="SMART" id="SM00849"/>
    </source>
</evidence>
<dbReference type="KEGG" id="dru:Desru_0383"/>
<dbReference type="GO" id="GO:0046983">
    <property type="term" value="F:protein dimerization activity"/>
    <property type="evidence" value="ECO:0007669"/>
    <property type="project" value="InterPro"/>
</dbReference>
<dbReference type="Gene3D" id="1.25.40.880">
    <property type="entry name" value="Alkyl sulfatase, dimerisation domain"/>
    <property type="match status" value="1"/>
</dbReference>
<dbReference type="AlphaFoldDB" id="F6DQV3"/>
<dbReference type="GO" id="GO:0018741">
    <property type="term" value="F:linear primary-alkylsulfatase activity"/>
    <property type="evidence" value="ECO:0007669"/>
    <property type="project" value="InterPro"/>
</dbReference>
<dbReference type="EMBL" id="CP002780">
    <property type="protein sequence ID" value="AEG58677.1"/>
    <property type="molecule type" value="Genomic_DNA"/>
</dbReference>
<dbReference type="Pfam" id="PF00753">
    <property type="entry name" value="Lactamase_B"/>
    <property type="match status" value="1"/>
</dbReference>
<evidence type="ECO:0000313" key="2">
    <source>
        <dbReference type="EMBL" id="AEG58677.1"/>
    </source>
</evidence>
<dbReference type="InterPro" id="IPR001279">
    <property type="entry name" value="Metallo-B-lactamas"/>
</dbReference>
<dbReference type="PANTHER" id="PTHR43223:SF1">
    <property type="entry name" value="ALKYL_ARYL-SULFATASE BDS1"/>
    <property type="match status" value="1"/>
</dbReference>
<dbReference type="Gene3D" id="3.60.15.30">
    <property type="entry name" value="Metallo-beta-lactamase domain"/>
    <property type="match status" value="1"/>
</dbReference>
<dbReference type="PANTHER" id="PTHR43223">
    <property type="entry name" value="ALKYL/ARYL-SULFATASE"/>
    <property type="match status" value="1"/>
</dbReference>
<dbReference type="InterPro" id="IPR052195">
    <property type="entry name" value="Bact_Alkyl/Aryl-Sulfatase"/>
</dbReference>
<feature type="domain" description="Metallo-beta-lactamase" evidence="1">
    <location>
        <begin position="38"/>
        <end position="250"/>
    </location>
</feature>
<organism evidence="2 3">
    <name type="scientific">Desulforamulus ruminis (strain ATCC 23193 / DSM 2154 / NCIMB 8452 / DL)</name>
    <name type="common">Desulfotomaculum ruminis</name>
    <dbReference type="NCBI Taxonomy" id="696281"/>
    <lineage>
        <taxon>Bacteria</taxon>
        <taxon>Bacillati</taxon>
        <taxon>Bacillota</taxon>
        <taxon>Clostridia</taxon>
        <taxon>Eubacteriales</taxon>
        <taxon>Peptococcaceae</taxon>
        <taxon>Desulforamulus</taxon>
    </lineage>
</organism>
<proteinExistence type="predicted"/>
<reference evidence="2 3" key="2">
    <citation type="journal article" date="2012" name="Stand. Genomic Sci.">
        <title>Complete genome sequence of the sulfate-reducing firmicute Desulfotomaculum ruminis type strain (DL(T)).</title>
        <authorList>
            <person name="Spring S."/>
            <person name="Visser M."/>
            <person name="Lu M."/>
            <person name="Copeland A."/>
            <person name="Lapidus A."/>
            <person name="Lucas S."/>
            <person name="Cheng J.F."/>
            <person name="Han C."/>
            <person name="Tapia R."/>
            <person name="Goodwin L.A."/>
            <person name="Pitluck S."/>
            <person name="Ivanova N."/>
            <person name="Land M."/>
            <person name="Hauser L."/>
            <person name="Larimer F."/>
            <person name="Rohde M."/>
            <person name="Goker M."/>
            <person name="Detter J.C."/>
            <person name="Kyrpides N.C."/>
            <person name="Woyke T."/>
            <person name="Schaap P.J."/>
            <person name="Plugge C.M."/>
            <person name="Muyzer G."/>
            <person name="Kuever J."/>
            <person name="Pereira I.A."/>
            <person name="Parshina S.N."/>
            <person name="Bernier-Latmani R."/>
            <person name="Stams A.J."/>
            <person name="Klenk H.P."/>
        </authorList>
    </citation>
    <scope>NUCLEOTIDE SEQUENCE [LARGE SCALE GENOMIC DNA]</scope>
    <source>
        <strain evidence="3">ATCC 23193 / DSM 2154 / NCIB 8452 / DL</strain>
    </source>
</reference>
<dbReference type="InterPro" id="IPR044097">
    <property type="entry name" value="Bds1/SdsA1_MBL-fold"/>
</dbReference>
<dbReference type="InterPro" id="IPR036866">
    <property type="entry name" value="RibonucZ/Hydroxyglut_hydro"/>
</dbReference>
<accession>F6DQV3</accession>
<dbReference type="OrthoDB" id="9815874at2"/>
<gene>
    <name evidence="2" type="ordered locus">Desru_0383</name>
</gene>
<evidence type="ECO:0000313" key="3">
    <source>
        <dbReference type="Proteomes" id="UP000009234"/>
    </source>
</evidence>
<dbReference type="GO" id="GO:0018909">
    <property type="term" value="P:dodecyl sulfate metabolic process"/>
    <property type="evidence" value="ECO:0007669"/>
    <property type="project" value="InterPro"/>
</dbReference>
<dbReference type="eggNOG" id="COG2015">
    <property type="taxonomic scope" value="Bacteria"/>
</dbReference>
<dbReference type="InterPro" id="IPR029228">
    <property type="entry name" value="Alkyl_sulf_dimr"/>
</dbReference>
<sequence>MLRPDGEQLLKDFSFSAYPRRVTEIIPGVIYHVMGYGHTNASFIIGETSVVLIDTLDTDYRAAAVKAIIAEHTNKPVKTIIYTHSHPDHRGGAGVFMDSDPEIIAFAPCKPVLGRMDALKDVLDKRGIMQHGYELSDEEAICQGIGIREGMVQGEGNRAFVPPTAVYSEEKIIRNIDGITLELAAAPGETDDQLLIWSPAHKVLFCGDNYYGCWPNLYAIRGSQYRDINTWIETLDKLIAYKAEYLLPGHTRPIIGETAVIETLTNFRDAIDYILTETLKAMNQGMTMDEAAEAVKLPEKWANLPYLGEFYGTVAWSVRGIYAGYVGWFDGNPTNLNPLPKRTRAEKTIALMGGAESVLSAIGQALDNKEAQWAVELADVLIAADCFNKEAKHYKAQGLLSLGRLETSANGRHYYIACAKELLSDL</sequence>
<dbReference type="RefSeq" id="WP_013840452.1">
    <property type="nucleotide sequence ID" value="NC_015589.1"/>
</dbReference>
<dbReference type="SUPFAM" id="SSF56281">
    <property type="entry name" value="Metallo-hydrolase/oxidoreductase"/>
    <property type="match status" value="1"/>
</dbReference>
<dbReference type="STRING" id="696281.Desru_0383"/>
<keyword evidence="3" id="KW-1185">Reference proteome</keyword>
<reference evidence="3" key="1">
    <citation type="submission" date="2011-05" db="EMBL/GenBank/DDBJ databases">
        <title>Complete sequence of Desulfotomaculum ruminis DSM 2154.</title>
        <authorList>
            <person name="Lucas S."/>
            <person name="Copeland A."/>
            <person name="Lapidus A."/>
            <person name="Cheng J.-F."/>
            <person name="Goodwin L."/>
            <person name="Pitluck S."/>
            <person name="Lu M."/>
            <person name="Detter J.C."/>
            <person name="Han C."/>
            <person name="Tapia R."/>
            <person name="Land M."/>
            <person name="Hauser L."/>
            <person name="Kyrpides N."/>
            <person name="Ivanova N."/>
            <person name="Mikhailova N."/>
            <person name="Pagani I."/>
            <person name="Stams A.J.M."/>
            <person name="Plugge C.M."/>
            <person name="Muyzer G."/>
            <person name="Kuever J."/>
            <person name="Parshina S.N."/>
            <person name="Ivanova A.E."/>
            <person name="Nazina T.N."/>
            <person name="Brambilla E."/>
            <person name="Spring S."/>
            <person name="Klenk H.-P."/>
            <person name="Woyke T."/>
        </authorList>
    </citation>
    <scope>NUCLEOTIDE SEQUENCE [LARGE SCALE GENOMIC DNA]</scope>
    <source>
        <strain evidence="3">ATCC 23193 / DSM 2154 / NCIB 8452 / DL</strain>
    </source>
</reference>
<dbReference type="CDD" id="cd07710">
    <property type="entry name" value="arylsulfatase_Sdsa1-like_MBL-fold"/>
    <property type="match status" value="1"/>
</dbReference>
<dbReference type="SMART" id="SM00849">
    <property type="entry name" value="Lactamase_B"/>
    <property type="match status" value="1"/>
</dbReference>
<dbReference type="Proteomes" id="UP000009234">
    <property type="component" value="Chromosome"/>
</dbReference>
<dbReference type="Pfam" id="PF14863">
    <property type="entry name" value="Alkyl_sulf_dimr"/>
    <property type="match status" value="1"/>
</dbReference>
<dbReference type="HOGENOM" id="CLU_014655_0_2_9"/>
<protein>
    <submittedName>
        <fullName evidence="2">Beta-lactamase domain protein</fullName>
    </submittedName>
</protein>